<gene>
    <name evidence="2" type="ORF">EV421DRAFT_2024330</name>
</gene>
<evidence type="ECO:0000313" key="3">
    <source>
        <dbReference type="Proteomes" id="UP001175226"/>
    </source>
</evidence>
<evidence type="ECO:0000313" key="2">
    <source>
        <dbReference type="EMBL" id="KAK0431802.1"/>
    </source>
</evidence>
<accession>A0AA39IY95</accession>
<evidence type="ECO:0000259" key="1">
    <source>
        <dbReference type="Pfam" id="PF12937"/>
    </source>
</evidence>
<reference evidence="2" key="1">
    <citation type="submission" date="2023-06" db="EMBL/GenBank/DDBJ databases">
        <authorList>
            <consortium name="Lawrence Berkeley National Laboratory"/>
            <person name="Ahrendt S."/>
            <person name="Sahu N."/>
            <person name="Indic B."/>
            <person name="Wong-Bajracharya J."/>
            <person name="Merenyi Z."/>
            <person name="Ke H.-M."/>
            <person name="Monk M."/>
            <person name="Kocsube S."/>
            <person name="Drula E."/>
            <person name="Lipzen A."/>
            <person name="Balint B."/>
            <person name="Henrissat B."/>
            <person name="Andreopoulos B."/>
            <person name="Martin F.M."/>
            <person name="Harder C.B."/>
            <person name="Rigling D."/>
            <person name="Ford K.L."/>
            <person name="Foster G.D."/>
            <person name="Pangilinan J."/>
            <person name="Papanicolaou A."/>
            <person name="Barry K."/>
            <person name="LaButti K."/>
            <person name="Viragh M."/>
            <person name="Koriabine M."/>
            <person name="Yan M."/>
            <person name="Riley R."/>
            <person name="Champramary S."/>
            <person name="Plett K.L."/>
            <person name="Tsai I.J."/>
            <person name="Slot J."/>
            <person name="Sipos G."/>
            <person name="Plett J."/>
            <person name="Nagy L.G."/>
            <person name="Grigoriev I.V."/>
        </authorList>
    </citation>
    <scope>NUCLEOTIDE SEQUENCE</scope>
    <source>
        <strain evidence="2">FPL87.14</strain>
    </source>
</reference>
<dbReference type="EMBL" id="JAUEPT010000106">
    <property type="protein sequence ID" value="KAK0431802.1"/>
    <property type="molecule type" value="Genomic_DNA"/>
</dbReference>
<dbReference type="Proteomes" id="UP001175226">
    <property type="component" value="Unassembled WGS sequence"/>
</dbReference>
<name>A0AA39IY95_9AGAR</name>
<dbReference type="Pfam" id="PF12937">
    <property type="entry name" value="F-box-like"/>
    <property type="match status" value="1"/>
</dbReference>
<protein>
    <recommendedName>
        <fullName evidence="1">F-box domain-containing protein</fullName>
    </recommendedName>
</protein>
<feature type="domain" description="F-box" evidence="1">
    <location>
        <begin position="146"/>
        <end position="204"/>
    </location>
</feature>
<organism evidence="2 3">
    <name type="scientific">Armillaria borealis</name>
    <dbReference type="NCBI Taxonomy" id="47425"/>
    <lineage>
        <taxon>Eukaryota</taxon>
        <taxon>Fungi</taxon>
        <taxon>Dikarya</taxon>
        <taxon>Basidiomycota</taxon>
        <taxon>Agaricomycotina</taxon>
        <taxon>Agaricomycetes</taxon>
        <taxon>Agaricomycetidae</taxon>
        <taxon>Agaricales</taxon>
        <taxon>Marasmiineae</taxon>
        <taxon>Physalacriaceae</taxon>
        <taxon>Armillaria</taxon>
    </lineage>
</organism>
<dbReference type="InterPro" id="IPR001810">
    <property type="entry name" value="F-box_dom"/>
</dbReference>
<dbReference type="Gene3D" id="1.20.1280.50">
    <property type="match status" value="1"/>
</dbReference>
<comment type="caution">
    <text evidence="2">The sequence shown here is derived from an EMBL/GenBank/DDBJ whole genome shotgun (WGS) entry which is preliminary data.</text>
</comment>
<dbReference type="AlphaFoldDB" id="A0AA39IY95"/>
<sequence length="592" mass="66863">MTDDFEEGQMSGNSTVGRIWCVPNVLCSGLPAPGPNQECVEAGSSGLRAGPPEYSFCLTSTSSEQSISSSTYVQITRLTASTYVVGMSNLRHYRQCVQNNILDIEGDLAVLDQQIRRLRASFSNLRRVRKQKEDQLERQKCVVAPIWSLPVEILAEIFILAVDDGHCVDNLDTRQSIPRVVSHVCQLWRNVALSTSTLWSALYFDDTTRRRNDPFPTELLQMYLERSKQSPLSFSVNSSNDVTFVPGCFASDFHRLHTLEMTLCLPGWKTLSELVADVAKLTILRLSFEGVYINWRRVDGWEEPVKVFLSAPLLKDVRLEGIGISQVYFPSKRLKRFAGDLHLVEECNSLFRNLSEVVEAELWVRHMIVSHQIPAEGLTWHTRLRQLSLYSDAPCLGHIRLPALQHFRMEGISHYFMPELRSDIETFIRESRCPLETLLLEIVPLQYSSLSSILETCATTLTRLSLRVDMDGAKDVYDALAFDGITCLAPHVDDLTLRDDSCTLGPDRILDWSFEASFHQEAFMRMVQSRWGMPGHRGDGARLRSLTLCAPYSSKPSEILNTLAELEEEGLAVEFHGYATSAHFETELGTES</sequence>
<keyword evidence="3" id="KW-1185">Reference proteome</keyword>
<proteinExistence type="predicted"/>